<organism evidence="1">
    <name type="scientific">Clostridium tertium</name>
    <dbReference type="NCBI Taxonomy" id="1559"/>
    <lineage>
        <taxon>Bacteria</taxon>
        <taxon>Bacillati</taxon>
        <taxon>Bacillota</taxon>
        <taxon>Clostridia</taxon>
        <taxon>Eubacteriales</taxon>
        <taxon>Clostridiaceae</taxon>
        <taxon>Clostridium</taxon>
    </lineage>
</organism>
<evidence type="ECO:0000313" key="1">
    <source>
        <dbReference type="EMBL" id="VYU67575.1"/>
    </source>
</evidence>
<dbReference type="Pfam" id="PF13552">
    <property type="entry name" value="DUF4127"/>
    <property type="match status" value="1"/>
</dbReference>
<sequence length="507" mass="59263">MKNIIYIPLDERPCNYLYPKYISEVRKDINLITPPLEILGRKKESANINKLWEFLLENIKEADAAIISIEMMCYGGLLPSRLHHFDEKHKETMINNIKKIKSLNNKIKLYASNLIMRTPKYNSSDEEPDYYEEYGESIFKRAYLLDKRNRVTLDKEEEQKLNELEEFIPNRFISDYEGRRKYNIDFNSKILSLVEENLIDFLSIPQDDSAEYGYTAIDQRVISIQRRDKRLQRKVHMYPGADEVGASLLARVINDIEDKKTKIYPFYSSLFGPEIIPLYEDRPMYESLKSHIMVTNSILVDNPEEADLILAINSPGKVMEEAFDQEDKDITYTSFRNLLAFVEKIDLFIKEGKKVIISDSSFSNGGELELINLLDDYEVLDKLVSYKGWNTNCNTLGTTIAQGVLATSGEVEEKNIKKNLIYHILEDGFYQAKVRKKINENILPSLDLNYFDLKDKKDEVSKIIEKELMKMYKEEILKSFKDIEIKNLQVFSPWNRMFEIGINLEII</sequence>
<reference evidence="1" key="1">
    <citation type="submission" date="2019-11" db="EMBL/GenBank/DDBJ databases">
        <authorList>
            <person name="Feng L."/>
        </authorList>
    </citation>
    <scope>NUCLEOTIDE SEQUENCE</scope>
    <source>
        <strain evidence="1">CTertiumLFYP3</strain>
    </source>
</reference>
<dbReference type="InterPro" id="IPR025394">
    <property type="entry name" value="DUF4127"/>
</dbReference>
<name>A0A6N3GTA3_9CLOT</name>
<gene>
    <name evidence="1" type="ORF">CTLFYP3_00089</name>
</gene>
<dbReference type="AlphaFoldDB" id="A0A6N3GTA3"/>
<dbReference type="RefSeq" id="WP_156627880.1">
    <property type="nucleotide sequence ID" value="NZ_CACRTO010000049.1"/>
</dbReference>
<accession>A0A6N3GTA3</accession>
<evidence type="ECO:0008006" key="2">
    <source>
        <dbReference type="Google" id="ProtNLM"/>
    </source>
</evidence>
<dbReference type="EMBL" id="CACRTO010000049">
    <property type="protein sequence ID" value="VYU67575.1"/>
    <property type="molecule type" value="Genomic_DNA"/>
</dbReference>
<proteinExistence type="predicted"/>
<protein>
    <recommendedName>
        <fullName evidence="2">DUF4127 domain-containing protein</fullName>
    </recommendedName>
</protein>